<feature type="transmembrane region" description="Helical" evidence="1">
    <location>
        <begin position="52"/>
        <end position="72"/>
    </location>
</feature>
<gene>
    <name evidence="3" type="ORF">NB703_002027</name>
</gene>
<proteinExistence type="predicted"/>
<organism evidence="3 4">
    <name type="scientific">Pantoea ananas</name>
    <name type="common">Erwinia uredovora</name>
    <dbReference type="NCBI Taxonomy" id="553"/>
    <lineage>
        <taxon>Bacteria</taxon>
        <taxon>Pseudomonadati</taxon>
        <taxon>Pseudomonadota</taxon>
        <taxon>Gammaproteobacteria</taxon>
        <taxon>Enterobacterales</taxon>
        <taxon>Erwiniaceae</taxon>
        <taxon>Pantoea</taxon>
    </lineage>
</organism>
<dbReference type="Pfam" id="PF20125">
    <property type="entry name" value="DUF6515"/>
    <property type="match status" value="1"/>
</dbReference>
<feature type="chain" id="PRO_5042613914" description="RcnB family protein" evidence="2">
    <location>
        <begin position="22"/>
        <end position="136"/>
    </location>
</feature>
<keyword evidence="1" id="KW-1133">Transmembrane helix</keyword>
<sequence>MKTVIASLLALAMISPTAVFARPGDWGPGPHWYRPGPGWHGPAPRWHGPDHFHVLPLAATAVLIGGLTYYMLNGSYYQRHGDEYVIVEPPAPTYVSSVGGMRVLDFNGRRFYVQDGHYYQREINGSYVEVPRPAGL</sequence>
<keyword evidence="1" id="KW-0472">Membrane</keyword>
<feature type="signal peptide" evidence="2">
    <location>
        <begin position="1"/>
        <end position="21"/>
    </location>
</feature>
<name>A0AAJ1FR50_PANAN</name>
<dbReference type="Proteomes" id="UP001208888">
    <property type="component" value="Unassembled WGS sequence"/>
</dbReference>
<dbReference type="RefSeq" id="WP_028722163.1">
    <property type="nucleotide sequence ID" value="NZ_JANFVX010000006.1"/>
</dbReference>
<protein>
    <recommendedName>
        <fullName evidence="5">RcnB family protein</fullName>
    </recommendedName>
</protein>
<dbReference type="EMBL" id="JANFVX010000006">
    <property type="protein sequence ID" value="MCW0343934.1"/>
    <property type="molecule type" value="Genomic_DNA"/>
</dbReference>
<evidence type="ECO:0008006" key="5">
    <source>
        <dbReference type="Google" id="ProtNLM"/>
    </source>
</evidence>
<keyword evidence="2" id="KW-0732">Signal</keyword>
<accession>A0AAJ1FR50</accession>
<evidence type="ECO:0000313" key="4">
    <source>
        <dbReference type="Proteomes" id="UP001208888"/>
    </source>
</evidence>
<evidence type="ECO:0000256" key="2">
    <source>
        <dbReference type="SAM" id="SignalP"/>
    </source>
</evidence>
<comment type="caution">
    <text evidence="3">The sequence shown here is derived from an EMBL/GenBank/DDBJ whole genome shotgun (WGS) entry which is preliminary data.</text>
</comment>
<dbReference type="InterPro" id="IPR045398">
    <property type="entry name" value="DUF6515"/>
</dbReference>
<evidence type="ECO:0000313" key="3">
    <source>
        <dbReference type="EMBL" id="MCW0343934.1"/>
    </source>
</evidence>
<reference evidence="3" key="1">
    <citation type="submission" date="2022-06" db="EMBL/GenBank/DDBJ databases">
        <title>Dynamics of rice microbiomes reveals core vertical transmitted seed endophytes.</title>
        <authorList>
            <person name="Liao K."/>
            <person name="Zhang X."/>
        </authorList>
    </citation>
    <scope>NUCLEOTIDE SEQUENCE</scope>
    <source>
        <strain evidence="3">JT1-17</strain>
    </source>
</reference>
<dbReference type="AlphaFoldDB" id="A0AAJ1FR50"/>
<keyword evidence="1" id="KW-0812">Transmembrane</keyword>
<evidence type="ECO:0000256" key="1">
    <source>
        <dbReference type="SAM" id="Phobius"/>
    </source>
</evidence>